<gene>
    <name evidence="6" type="ORF">QP433_04360</name>
</gene>
<dbReference type="InterPro" id="IPR032781">
    <property type="entry name" value="ABC_tran_Xtn"/>
</dbReference>
<organism evidence="6 7">
    <name type="scientific">Facklamia hominis</name>
    <dbReference type="NCBI Taxonomy" id="178214"/>
    <lineage>
        <taxon>Bacteria</taxon>
        <taxon>Bacillati</taxon>
        <taxon>Bacillota</taxon>
        <taxon>Bacilli</taxon>
        <taxon>Lactobacillales</taxon>
        <taxon>Aerococcaceae</taxon>
        <taxon>Facklamia</taxon>
    </lineage>
</organism>
<dbReference type="GO" id="GO:0003677">
    <property type="term" value="F:DNA binding"/>
    <property type="evidence" value="ECO:0007669"/>
    <property type="project" value="InterPro"/>
</dbReference>
<dbReference type="InterPro" id="IPR037118">
    <property type="entry name" value="Val-tRNA_synth_C_sf"/>
</dbReference>
<evidence type="ECO:0000256" key="2">
    <source>
        <dbReference type="ARBA" id="ARBA00022840"/>
    </source>
</evidence>
<proteinExistence type="predicted"/>
<protein>
    <submittedName>
        <fullName evidence="6">ABC-F family ATP-binding cassette domain-containing protein</fullName>
    </submittedName>
</protein>
<feature type="compositionally biased region" description="Low complexity" evidence="4">
    <location>
        <begin position="535"/>
        <end position="545"/>
    </location>
</feature>
<dbReference type="PANTHER" id="PTHR42855:SF1">
    <property type="entry name" value="ABC TRANSPORTER DOMAIN-CONTAINING PROTEIN"/>
    <property type="match status" value="1"/>
</dbReference>
<dbReference type="Pfam" id="PF12848">
    <property type="entry name" value="ABC_tran_Xtn"/>
    <property type="match status" value="1"/>
</dbReference>
<dbReference type="InterPro" id="IPR027417">
    <property type="entry name" value="P-loop_NTPase"/>
</dbReference>
<feature type="domain" description="ABC transporter" evidence="5">
    <location>
        <begin position="4"/>
        <end position="255"/>
    </location>
</feature>
<dbReference type="InterPro" id="IPR017871">
    <property type="entry name" value="ABC_transporter-like_CS"/>
</dbReference>
<dbReference type="Pfam" id="PF00005">
    <property type="entry name" value="ABC_tran"/>
    <property type="match status" value="2"/>
</dbReference>
<dbReference type="PANTHER" id="PTHR42855">
    <property type="entry name" value="ABC TRANSPORTER ATP-BINDING SUBUNIT"/>
    <property type="match status" value="1"/>
</dbReference>
<dbReference type="InterPro" id="IPR051309">
    <property type="entry name" value="ABCF_ATPase"/>
</dbReference>
<dbReference type="EMBL" id="JASOOE010000006">
    <property type="protein sequence ID" value="MDK7187209.1"/>
    <property type="molecule type" value="Genomic_DNA"/>
</dbReference>
<dbReference type="SUPFAM" id="SSF52540">
    <property type="entry name" value="P-loop containing nucleoside triphosphate hydrolases"/>
    <property type="match status" value="2"/>
</dbReference>
<dbReference type="Gene3D" id="3.40.50.300">
    <property type="entry name" value="P-loop containing nucleotide triphosphate hydrolases"/>
    <property type="match status" value="2"/>
</dbReference>
<evidence type="ECO:0000313" key="7">
    <source>
        <dbReference type="Proteomes" id="UP001229251"/>
    </source>
</evidence>
<evidence type="ECO:0000313" key="6">
    <source>
        <dbReference type="EMBL" id="MDK7187209.1"/>
    </source>
</evidence>
<dbReference type="AlphaFoldDB" id="A0AAJ1Q5N3"/>
<keyword evidence="2 6" id="KW-0067">ATP-binding</keyword>
<dbReference type="Gene3D" id="1.10.287.380">
    <property type="entry name" value="Valyl-tRNA synthetase, C-terminal domain"/>
    <property type="match status" value="1"/>
</dbReference>
<evidence type="ECO:0000256" key="1">
    <source>
        <dbReference type="ARBA" id="ARBA00022741"/>
    </source>
</evidence>
<comment type="caution">
    <text evidence="6">The sequence shown here is derived from an EMBL/GenBank/DDBJ whole genome shotgun (WGS) entry which is preliminary data.</text>
</comment>
<feature type="domain" description="ABC transporter" evidence="5">
    <location>
        <begin position="321"/>
        <end position="541"/>
    </location>
</feature>
<dbReference type="RefSeq" id="WP_285065659.1">
    <property type="nucleotide sequence ID" value="NZ_JASOOE010000006.1"/>
</dbReference>
<dbReference type="PROSITE" id="PS50893">
    <property type="entry name" value="ABC_TRANSPORTER_2"/>
    <property type="match status" value="2"/>
</dbReference>
<dbReference type="FunFam" id="3.40.50.300:FF:000011">
    <property type="entry name" value="Putative ABC transporter ATP-binding component"/>
    <property type="match status" value="1"/>
</dbReference>
<dbReference type="Pfam" id="PF16326">
    <property type="entry name" value="ABC_tran_CTD"/>
    <property type="match status" value="1"/>
</dbReference>
<keyword evidence="3" id="KW-0175">Coiled coil</keyword>
<dbReference type="GO" id="GO:0016887">
    <property type="term" value="F:ATP hydrolysis activity"/>
    <property type="evidence" value="ECO:0007669"/>
    <property type="project" value="InterPro"/>
</dbReference>
<feature type="region of interest" description="Disordered" evidence="4">
    <location>
        <begin position="535"/>
        <end position="564"/>
    </location>
</feature>
<sequence length="631" mass="71825">MKELKIEKLSKSYGIKTLIDQVDFAVRTGDRIGLIGPNGTGKSTFLKVIAGIESYDAGEISKPNQYMIAYLGQKNHLNPDLTIRETVYQSKDPLIQLLLDYQSAQVALEKDPQNPKLQDRLTHLGEAMTHQGAWEIEVKAKTILSQLQITDLDQKLGQCSGGQQKRVALAQVLMTQADLLILDEPTNHLDIDSILWLEKFLANYPGALLIVTHDRYFLERSVNKIVELSNGRIREYEGNYEAYLTQKSEQDAIEARTAHKRQRFYERELAWMRQGAQARSTKQQARVDRFHELKDQLAQKQTPQADLTMDFGQQRMGNQVLELDGVDLRVADHQIIKDFTKTFVKGDRLGVVGANGVGKSSFLNLLAGYLTPDAGEYRIGQTVSIAYYRQLDQDLPHDMRVLAYLTQLADQFKRPDGSKVSASLLLEQFNFAKESHGLLIGQLSGGERRRLYLLTLLVQEPNVLLIDEPTNDLDIQTLSSLEEYLESFQGLVIIVSHDRYFLDKTVDQILELQGQGQSQFFWGNYSDFLAKKSSNSSNGKASSKAVIEKDLPQPQATSKKQRMTYHEKKEWQVLPQAIEKCEQKIEEVEALMQEAGSDADRLMDLQTELEETEAQLLEYYERYDYLSDLEQ</sequence>
<evidence type="ECO:0000259" key="5">
    <source>
        <dbReference type="PROSITE" id="PS50893"/>
    </source>
</evidence>
<dbReference type="InterPro" id="IPR003593">
    <property type="entry name" value="AAA+_ATPase"/>
</dbReference>
<name>A0AAJ1Q5N3_9LACT</name>
<feature type="coiled-coil region" evidence="3">
    <location>
        <begin position="574"/>
        <end position="622"/>
    </location>
</feature>
<dbReference type="PROSITE" id="PS00211">
    <property type="entry name" value="ABC_TRANSPORTER_1"/>
    <property type="match status" value="1"/>
</dbReference>
<dbReference type="GO" id="GO:0005524">
    <property type="term" value="F:ATP binding"/>
    <property type="evidence" value="ECO:0007669"/>
    <property type="project" value="UniProtKB-KW"/>
</dbReference>
<dbReference type="InterPro" id="IPR003439">
    <property type="entry name" value="ABC_transporter-like_ATP-bd"/>
</dbReference>
<keyword evidence="1" id="KW-0547">Nucleotide-binding</keyword>
<evidence type="ECO:0000256" key="4">
    <source>
        <dbReference type="SAM" id="MobiDB-lite"/>
    </source>
</evidence>
<evidence type="ECO:0000256" key="3">
    <source>
        <dbReference type="SAM" id="Coils"/>
    </source>
</evidence>
<accession>A0AAJ1Q5N3</accession>
<dbReference type="InterPro" id="IPR032524">
    <property type="entry name" value="ABC_tran_C"/>
</dbReference>
<dbReference type="SMART" id="SM00382">
    <property type="entry name" value="AAA"/>
    <property type="match status" value="2"/>
</dbReference>
<reference evidence="6" key="1">
    <citation type="submission" date="2023-05" db="EMBL/GenBank/DDBJ databases">
        <title>Cataloging the Phylogenetic Diversity of Human Bladder Bacteria.</title>
        <authorList>
            <person name="Du J."/>
        </authorList>
    </citation>
    <scope>NUCLEOTIDE SEQUENCE</scope>
    <source>
        <strain evidence="6">UMB1231</strain>
    </source>
</reference>
<dbReference type="Proteomes" id="UP001229251">
    <property type="component" value="Unassembled WGS sequence"/>
</dbReference>
<dbReference type="CDD" id="cd03221">
    <property type="entry name" value="ABCF_EF-3"/>
    <property type="match status" value="2"/>
</dbReference>